<dbReference type="Proteomes" id="UP000275385">
    <property type="component" value="Unassembled WGS sequence"/>
</dbReference>
<sequence length="180" mass="19148">MAWIIAVGMCSSAKQGRGLSLLVNGRRGRIEAGDGCDKGGMAVGTKRPISRKGGPNHTIGPCAAVVPISITTSTDTLYIPALQSEEAPKESDSAFVVMQEPNINWSIPPPDLHQPLARLTPSRHSLSTTTSTSPTSFAFLIPQVLDLLLHVASSTITYTSRPVPSSALSFLNDLQHRFSV</sequence>
<dbReference type="AlphaFoldDB" id="A0A420YI51"/>
<keyword evidence="2" id="KW-1185">Reference proteome</keyword>
<dbReference type="EMBL" id="QVQW01000008">
    <property type="protein sequence ID" value="RKU47540.1"/>
    <property type="molecule type" value="Genomic_DNA"/>
</dbReference>
<gene>
    <name evidence="1" type="ORF">DL546_005944</name>
</gene>
<proteinExistence type="predicted"/>
<accession>A0A420YI51</accession>
<evidence type="ECO:0000313" key="2">
    <source>
        <dbReference type="Proteomes" id="UP000275385"/>
    </source>
</evidence>
<protein>
    <submittedName>
        <fullName evidence="1">Uncharacterized protein</fullName>
    </submittedName>
</protein>
<reference evidence="1 2" key="1">
    <citation type="submission" date="2018-08" db="EMBL/GenBank/DDBJ databases">
        <title>Draft genome of the lignicolous fungus Coniochaeta pulveracea.</title>
        <authorList>
            <person name="Borstlap C.J."/>
            <person name="De Witt R.N."/>
            <person name="Botha A."/>
            <person name="Volschenk H."/>
        </authorList>
    </citation>
    <scope>NUCLEOTIDE SEQUENCE [LARGE SCALE GENOMIC DNA]</scope>
    <source>
        <strain evidence="1 2">CAB683</strain>
    </source>
</reference>
<name>A0A420YI51_9PEZI</name>
<comment type="caution">
    <text evidence="1">The sequence shown here is derived from an EMBL/GenBank/DDBJ whole genome shotgun (WGS) entry which is preliminary data.</text>
</comment>
<organism evidence="1 2">
    <name type="scientific">Coniochaeta pulveracea</name>
    <dbReference type="NCBI Taxonomy" id="177199"/>
    <lineage>
        <taxon>Eukaryota</taxon>
        <taxon>Fungi</taxon>
        <taxon>Dikarya</taxon>
        <taxon>Ascomycota</taxon>
        <taxon>Pezizomycotina</taxon>
        <taxon>Sordariomycetes</taxon>
        <taxon>Sordariomycetidae</taxon>
        <taxon>Coniochaetales</taxon>
        <taxon>Coniochaetaceae</taxon>
        <taxon>Coniochaeta</taxon>
    </lineage>
</organism>
<evidence type="ECO:0000313" key="1">
    <source>
        <dbReference type="EMBL" id="RKU47540.1"/>
    </source>
</evidence>